<evidence type="ECO:0000313" key="3">
    <source>
        <dbReference type="Proteomes" id="UP000316008"/>
    </source>
</evidence>
<dbReference type="SUPFAM" id="SSF53335">
    <property type="entry name" value="S-adenosyl-L-methionine-dependent methyltransferases"/>
    <property type="match status" value="1"/>
</dbReference>
<dbReference type="GO" id="GO:0032259">
    <property type="term" value="P:methylation"/>
    <property type="evidence" value="ECO:0007669"/>
    <property type="project" value="UniProtKB-KW"/>
</dbReference>
<dbReference type="AlphaFoldDB" id="A0A556MPW4"/>
<keyword evidence="3" id="KW-1185">Reference proteome</keyword>
<evidence type="ECO:0000259" key="1">
    <source>
        <dbReference type="Pfam" id="PF08241"/>
    </source>
</evidence>
<keyword evidence="2" id="KW-0808">Transferase</keyword>
<organism evidence="2 3">
    <name type="scientific">Fluviicola chungangensis</name>
    <dbReference type="NCBI Taxonomy" id="2597671"/>
    <lineage>
        <taxon>Bacteria</taxon>
        <taxon>Pseudomonadati</taxon>
        <taxon>Bacteroidota</taxon>
        <taxon>Flavobacteriia</taxon>
        <taxon>Flavobacteriales</taxon>
        <taxon>Crocinitomicaceae</taxon>
        <taxon>Fluviicola</taxon>
    </lineage>
</organism>
<dbReference type="RefSeq" id="WP_144333622.1">
    <property type="nucleotide sequence ID" value="NZ_VLPL01000006.1"/>
</dbReference>
<dbReference type="GO" id="GO:0008757">
    <property type="term" value="F:S-adenosylmethionine-dependent methyltransferase activity"/>
    <property type="evidence" value="ECO:0007669"/>
    <property type="project" value="InterPro"/>
</dbReference>
<dbReference type="Gene3D" id="3.40.50.150">
    <property type="entry name" value="Vaccinia Virus protein VP39"/>
    <property type="match status" value="1"/>
</dbReference>
<dbReference type="EMBL" id="VLPL01000006">
    <property type="protein sequence ID" value="TSJ41991.1"/>
    <property type="molecule type" value="Genomic_DNA"/>
</dbReference>
<dbReference type="InterPro" id="IPR029063">
    <property type="entry name" value="SAM-dependent_MTases_sf"/>
</dbReference>
<name>A0A556MPW4_9FLAO</name>
<feature type="domain" description="Methyltransferase type 11" evidence="1">
    <location>
        <begin position="132"/>
        <end position="179"/>
    </location>
</feature>
<dbReference type="InterPro" id="IPR013216">
    <property type="entry name" value="Methyltransf_11"/>
</dbReference>
<gene>
    <name evidence="2" type="ORF">FO442_12940</name>
</gene>
<dbReference type="Pfam" id="PF08241">
    <property type="entry name" value="Methyltransf_11"/>
    <property type="match status" value="1"/>
</dbReference>
<comment type="caution">
    <text evidence="2">The sequence shown here is derived from an EMBL/GenBank/DDBJ whole genome shotgun (WGS) entry which is preliminary data.</text>
</comment>
<reference evidence="2 3" key="1">
    <citation type="submission" date="2019-07" db="EMBL/GenBank/DDBJ databases">
        <authorList>
            <person name="Huq M.A."/>
        </authorList>
    </citation>
    <scope>NUCLEOTIDE SEQUENCE [LARGE SCALE GENOMIC DNA]</scope>
    <source>
        <strain evidence="2 3">MAH-3</strain>
    </source>
</reference>
<dbReference type="OrthoDB" id="9782767at2"/>
<proteinExistence type="predicted"/>
<sequence length="248" mass="27772">MKDHNKHKYKGIVRGFFHQLLTIDFVRYCIARIRFFYFVRICRKLKTFDLSTQKAIASNTVFHNLKGIKDLAVVRSLALIKPVTAIDKVGIHSKVLTIGPRTEGELLSLVGYGFLKKNVRGLDLISYSSWIDLGDMHAMSYPDNSFDVVIMGWVISYSEDPVKAAQEVIRVAKNGAVIAVGVEYGGLPGKEETKHLDYIPGAGRLTTEASQLTDFFGEAVDHVYFSHSIDEDRKDLKGSVIAVFSIKK</sequence>
<evidence type="ECO:0000313" key="2">
    <source>
        <dbReference type="EMBL" id="TSJ41991.1"/>
    </source>
</evidence>
<accession>A0A556MPW4</accession>
<protein>
    <submittedName>
        <fullName evidence="2">Class I SAM-dependent methyltransferase</fullName>
    </submittedName>
</protein>
<keyword evidence="2" id="KW-0489">Methyltransferase</keyword>
<dbReference type="Proteomes" id="UP000316008">
    <property type="component" value="Unassembled WGS sequence"/>
</dbReference>